<evidence type="ECO:0000256" key="3">
    <source>
        <dbReference type="ARBA" id="ARBA00023004"/>
    </source>
</evidence>
<dbReference type="InterPro" id="IPR036909">
    <property type="entry name" value="Cyt_c-like_dom_sf"/>
</dbReference>
<dbReference type="GO" id="GO:0046872">
    <property type="term" value="F:metal ion binding"/>
    <property type="evidence" value="ECO:0007669"/>
    <property type="project" value="UniProtKB-KW"/>
</dbReference>
<evidence type="ECO:0000313" key="8">
    <source>
        <dbReference type="Proteomes" id="UP000787472"/>
    </source>
</evidence>
<keyword evidence="1 4" id="KW-0349">Heme</keyword>
<dbReference type="SUPFAM" id="SSF46626">
    <property type="entry name" value="Cytochrome c"/>
    <property type="match status" value="1"/>
</dbReference>
<dbReference type="Proteomes" id="UP000787472">
    <property type="component" value="Unassembled WGS sequence"/>
</dbReference>
<dbReference type="RefSeq" id="WP_167188184.1">
    <property type="nucleotide sequence ID" value="NZ_JAAONZ010000012.1"/>
</dbReference>
<name>A0A9E5MI53_9GAMM</name>
<keyword evidence="3 4" id="KW-0408">Iron</keyword>
<protein>
    <recommendedName>
        <fullName evidence="6">Cytochrome c domain-containing protein</fullName>
    </recommendedName>
</protein>
<proteinExistence type="predicted"/>
<evidence type="ECO:0000259" key="6">
    <source>
        <dbReference type="PROSITE" id="PS51007"/>
    </source>
</evidence>
<evidence type="ECO:0000256" key="1">
    <source>
        <dbReference type="ARBA" id="ARBA00022617"/>
    </source>
</evidence>
<dbReference type="AlphaFoldDB" id="A0A9E5MI53"/>
<keyword evidence="2 4" id="KW-0479">Metal-binding</keyword>
<feature type="chain" id="PRO_5038913245" description="Cytochrome c domain-containing protein" evidence="5">
    <location>
        <begin position="25"/>
        <end position="133"/>
    </location>
</feature>
<feature type="domain" description="Cytochrome c" evidence="6">
    <location>
        <begin position="21"/>
        <end position="130"/>
    </location>
</feature>
<comment type="caution">
    <text evidence="7">The sequence shown here is derived from an EMBL/GenBank/DDBJ whole genome shotgun (WGS) entry which is preliminary data.</text>
</comment>
<reference evidence="7" key="1">
    <citation type="submission" date="2020-03" db="EMBL/GenBank/DDBJ databases">
        <authorList>
            <person name="Guo F."/>
        </authorList>
    </citation>
    <scope>NUCLEOTIDE SEQUENCE</scope>
    <source>
        <strain evidence="7">JCM 30134</strain>
    </source>
</reference>
<evidence type="ECO:0000256" key="2">
    <source>
        <dbReference type="ARBA" id="ARBA00022723"/>
    </source>
</evidence>
<dbReference type="GO" id="GO:0009055">
    <property type="term" value="F:electron transfer activity"/>
    <property type="evidence" value="ECO:0007669"/>
    <property type="project" value="InterPro"/>
</dbReference>
<keyword evidence="5" id="KW-0732">Signal</keyword>
<dbReference type="EMBL" id="JAAONZ010000012">
    <property type="protein sequence ID" value="NHO66861.1"/>
    <property type="molecule type" value="Genomic_DNA"/>
</dbReference>
<organism evidence="7 8">
    <name type="scientific">Pseudomaricurvus hydrocarbonicus</name>
    <dbReference type="NCBI Taxonomy" id="1470433"/>
    <lineage>
        <taxon>Bacteria</taxon>
        <taxon>Pseudomonadati</taxon>
        <taxon>Pseudomonadota</taxon>
        <taxon>Gammaproteobacteria</taxon>
        <taxon>Cellvibrionales</taxon>
        <taxon>Cellvibrionaceae</taxon>
        <taxon>Pseudomaricurvus</taxon>
    </lineage>
</organism>
<dbReference type="PROSITE" id="PS51007">
    <property type="entry name" value="CYTC"/>
    <property type="match status" value="1"/>
</dbReference>
<evidence type="ECO:0000256" key="5">
    <source>
        <dbReference type="SAM" id="SignalP"/>
    </source>
</evidence>
<dbReference type="GO" id="GO:0020037">
    <property type="term" value="F:heme binding"/>
    <property type="evidence" value="ECO:0007669"/>
    <property type="project" value="InterPro"/>
</dbReference>
<dbReference type="InterPro" id="IPR009056">
    <property type="entry name" value="Cyt_c-like_dom"/>
</dbReference>
<evidence type="ECO:0000313" key="7">
    <source>
        <dbReference type="EMBL" id="NHO66861.1"/>
    </source>
</evidence>
<feature type="signal peptide" evidence="5">
    <location>
        <begin position="1"/>
        <end position="24"/>
    </location>
</feature>
<gene>
    <name evidence="7" type="ORF">G8770_15020</name>
</gene>
<accession>A0A9E5MI53</accession>
<sequence length="133" mass="14261">MHKIRITTLAGFCFLVAASVQGRADNLPSFSAHVVPILKRRCATCHITGQEPGMMSLVPNKAYQSLVGVKSVESELLRVKAASPDESYLLHKILGSQLSAGGNGERMPFMAPPLSAAQIDTIRSWIESGAPDN</sequence>
<evidence type="ECO:0000256" key="4">
    <source>
        <dbReference type="PROSITE-ProRule" id="PRU00433"/>
    </source>
</evidence>
<keyword evidence="8" id="KW-1185">Reference proteome</keyword>